<organism evidence="1 2">
    <name type="scientific">Candidatus Cerribacteria bacterium 'Amazon FNV 2010 28 9'</name>
    <dbReference type="NCBI Taxonomy" id="2081795"/>
    <lineage>
        <taxon>Bacteria</taxon>
        <taxon>Candidatus Cerribacteria</taxon>
    </lineage>
</organism>
<reference evidence="1 2" key="1">
    <citation type="submission" date="2018-02" db="EMBL/GenBank/DDBJ databases">
        <title>Genomic Reconstructions from Amazon Rainforest and Pasture Soil Reveal Novel Insights into the Physiology of Candidate Phyla in Tropical Sites.</title>
        <authorList>
            <person name="Kroeger M.E."/>
            <person name="Delmont T."/>
            <person name="Eren A.M."/>
            <person name="Guo J."/>
            <person name="Meyer K.M."/>
            <person name="Khan K."/>
            <person name="Rodrigues J.L.M."/>
            <person name="Bohannan B.J.M."/>
            <person name="Tringe S."/>
            <person name="Borges C.D."/>
            <person name="Tiedje J."/>
            <person name="Tsai S.M."/>
            <person name="Nusslein K."/>
        </authorList>
    </citation>
    <scope>NUCLEOTIDE SEQUENCE [LARGE SCALE GENOMIC DNA]</scope>
    <source>
        <strain evidence="1">Amazon FNV 2010 28 9</strain>
    </source>
</reference>
<accession>A0A317JQF3</accession>
<evidence type="ECO:0000313" key="2">
    <source>
        <dbReference type="Proteomes" id="UP000246104"/>
    </source>
</evidence>
<dbReference type="Proteomes" id="UP000246104">
    <property type="component" value="Unassembled WGS sequence"/>
</dbReference>
<dbReference type="EMBL" id="PSRQ01000009">
    <property type="protein sequence ID" value="PWU24160.1"/>
    <property type="molecule type" value="Genomic_DNA"/>
</dbReference>
<name>A0A317JQF3_9BACT</name>
<sequence length="153" mass="17570">MKKTITIGASVAFYSTVAKLRRQLIKEGFAVHVPDVALEMEQKDNFDEIAQRERYATLTDEEKKHLVIHLFEKIKESDALLVVNEQKHGIDGYIGPNVLMEMTVALYLKKPIFLLNNLSEDLASFGEIMAIQPIVLNGNIRRITEYFKQKEYV</sequence>
<evidence type="ECO:0000313" key="1">
    <source>
        <dbReference type="EMBL" id="PWU24160.1"/>
    </source>
</evidence>
<dbReference type="AlphaFoldDB" id="A0A317JQF3"/>
<comment type="caution">
    <text evidence="1">The sequence shown here is derived from an EMBL/GenBank/DDBJ whole genome shotgun (WGS) entry which is preliminary data.</text>
</comment>
<evidence type="ECO:0008006" key="3">
    <source>
        <dbReference type="Google" id="ProtNLM"/>
    </source>
</evidence>
<gene>
    <name evidence="1" type="ORF">C5B42_00480</name>
</gene>
<proteinExistence type="predicted"/>
<protein>
    <recommendedName>
        <fullName evidence="3">Nucleoside 2-deoxyribosyltransferase</fullName>
    </recommendedName>
</protein>